<dbReference type="SUPFAM" id="SSF52733">
    <property type="entry name" value="Nicotinate mononucleotide:5,6-dimethylbenzimidazole phosphoribosyltransferase (CobT)"/>
    <property type="match status" value="1"/>
</dbReference>
<evidence type="ECO:0000256" key="5">
    <source>
        <dbReference type="ARBA" id="ARBA00022573"/>
    </source>
</evidence>
<evidence type="ECO:0000313" key="11">
    <source>
        <dbReference type="EMBL" id="GAA0956531.1"/>
    </source>
</evidence>
<dbReference type="InterPro" id="IPR036087">
    <property type="entry name" value="Nict_dMeBzImd_PRibTrfase_sf"/>
</dbReference>
<dbReference type="Gene3D" id="3.40.50.10210">
    <property type="match status" value="1"/>
</dbReference>
<keyword evidence="5" id="KW-0169">Cobalamin biosynthesis</keyword>
<dbReference type="PANTHER" id="PTHR43463:SF1">
    <property type="entry name" value="NICOTINATE-NUCLEOTIDE--DIMETHYLBENZIMIDAZOLE PHOSPHORIBOSYLTRANSFERASE"/>
    <property type="match status" value="1"/>
</dbReference>
<dbReference type="NCBIfam" id="TIGR02476">
    <property type="entry name" value="BluB"/>
    <property type="match status" value="1"/>
</dbReference>
<reference evidence="12" key="1">
    <citation type="journal article" date="2019" name="Int. J. Syst. Evol. Microbiol.">
        <title>The Global Catalogue of Microorganisms (GCM) 10K type strain sequencing project: providing services to taxonomists for standard genome sequencing and annotation.</title>
        <authorList>
            <consortium name="The Broad Institute Genomics Platform"/>
            <consortium name="The Broad Institute Genome Sequencing Center for Infectious Disease"/>
            <person name="Wu L."/>
            <person name="Ma J."/>
        </authorList>
    </citation>
    <scope>NUCLEOTIDE SEQUENCE [LARGE SCALE GENOMIC DNA]</scope>
    <source>
        <strain evidence="12">JCM 10696</strain>
    </source>
</reference>
<dbReference type="Pfam" id="PF00881">
    <property type="entry name" value="Nitroreductase"/>
    <property type="match status" value="1"/>
</dbReference>
<sequence>MSRSEPSRWTRPIPLIGDASAAAERAADPAAWAFDTAERAAFYGVVGARRDIRRFRHDPVPDDVLRRVLEAAHAAPSVGHSQPWRFLVVRDAALRDAAALMAEREKLAQADLLEEERARRLRDLSLEGIRAAPLGVVVCCDRRTPAAGVLGRATFPDSDVWSCACAIQNLWLAARAEGLGLGWVTLFPPEELAMLLGLPEGVVTLGWLCLGWPDERPPEPGLERRGWSSRLPLEEVVLTDRWPGAEPAPPPSHLAAPPPPAVVAARDDADELLAVPASLGVLDAVLDRILAVRPQGLESGHLVLAASDHPVTRHAVSAYPVSVTRQILDATSAGTSQGAVAARAAGLGVLAVDAGVLPPESVPRPPLPDGLEEIVARAVKAASERGDLAQKDALTAEGVRALVEAGRAVGAWTAPRGLVVLGEAGIGNTTPAAALAAALLGVPAEEAVGLGAGADSAMVGRKLGVVRRVLTRLDGRRDPLEVLAVAGGAEFALLTGVVLGAAEEGGIVLLDGLATSVAALAAVRLSPGAAAHLVAGQRSRERGHAPVLRALGLEPLLDLRLRAGEGAGACLAAGLVLDGLRIRREMARTS</sequence>
<dbReference type="InterPro" id="IPR000415">
    <property type="entry name" value="Nitroreductase-like"/>
</dbReference>
<comment type="pathway">
    <text evidence="1">Nucleoside biosynthesis; alpha-ribazole biosynthesis; alpha-ribazole from 5,6-dimethylbenzimidazole: step 1/2.</text>
</comment>
<evidence type="ECO:0000256" key="8">
    <source>
        <dbReference type="ARBA" id="ARBA00030686"/>
    </source>
</evidence>
<dbReference type="InterPro" id="IPR012825">
    <property type="entry name" value="BluB"/>
</dbReference>
<evidence type="ECO:0000256" key="3">
    <source>
        <dbReference type="ARBA" id="ARBA00011991"/>
    </source>
</evidence>
<proteinExistence type="inferred from homology"/>
<comment type="catalytic activity">
    <reaction evidence="9">
        <text>5,6-dimethylbenzimidazole + nicotinate beta-D-ribonucleotide = alpha-ribazole 5'-phosphate + nicotinate + H(+)</text>
        <dbReference type="Rhea" id="RHEA:11196"/>
        <dbReference type="ChEBI" id="CHEBI:15378"/>
        <dbReference type="ChEBI" id="CHEBI:15890"/>
        <dbReference type="ChEBI" id="CHEBI:32544"/>
        <dbReference type="ChEBI" id="CHEBI:57502"/>
        <dbReference type="ChEBI" id="CHEBI:57918"/>
        <dbReference type="EC" id="2.4.2.21"/>
    </reaction>
</comment>
<keyword evidence="6" id="KW-0328">Glycosyltransferase</keyword>
<dbReference type="EC" id="2.4.2.21" evidence="3"/>
<dbReference type="Pfam" id="PF02277">
    <property type="entry name" value="DBI_PRT"/>
    <property type="match status" value="1"/>
</dbReference>
<dbReference type="Gene3D" id="3.40.109.10">
    <property type="entry name" value="NADH Oxidase"/>
    <property type="match status" value="1"/>
</dbReference>
<feature type="domain" description="Nitroreductase" evidence="10">
    <location>
        <begin position="48"/>
        <end position="212"/>
    </location>
</feature>
<dbReference type="EMBL" id="BAAAHH010000017">
    <property type="protein sequence ID" value="GAA0956531.1"/>
    <property type="molecule type" value="Genomic_DNA"/>
</dbReference>
<keyword evidence="12" id="KW-1185">Reference proteome</keyword>
<evidence type="ECO:0000313" key="12">
    <source>
        <dbReference type="Proteomes" id="UP001500665"/>
    </source>
</evidence>
<gene>
    <name evidence="11" type="ORF">GCM10009550_42680</name>
</gene>
<accession>A0ABP4BX00</accession>
<evidence type="ECO:0000256" key="7">
    <source>
        <dbReference type="ARBA" id="ARBA00022679"/>
    </source>
</evidence>
<protein>
    <recommendedName>
        <fullName evidence="4">Nicotinate-nucleotide--dimethylbenzimidazole phosphoribosyltransferase</fullName>
        <ecNumber evidence="3">2.4.2.21</ecNumber>
    </recommendedName>
    <alternativeName>
        <fullName evidence="8">N(1)-alpha-phosphoribosyltransferase</fullName>
    </alternativeName>
</protein>
<evidence type="ECO:0000256" key="4">
    <source>
        <dbReference type="ARBA" id="ARBA00015486"/>
    </source>
</evidence>
<dbReference type="Proteomes" id="UP001500665">
    <property type="component" value="Unassembled WGS sequence"/>
</dbReference>
<evidence type="ECO:0000256" key="9">
    <source>
        <dbReference type="ARBA" id="ARBA00047340"/>
    </source>
</evidence>
<evidence type="ECO:0000256" key="1">
    <source>
        <dbReference type="ARBA" id="ARBA00005049"/>
    </source>
</evidence>
<dbReference type="PANTHER" id="PTHR43463">
    <property type="entry name" value="NICOTINATE-NUCLEOTIDE--DIMETHYLBENZIMIDAZOLE PHOSPHORIBOSYLTRANSFERASE"/>
    <property type="match status" value="1"/>
</dbReference>
<dbReference type="CDD" id="cd02439">
    <property type="entry name" value="DMB-PRT_CobT"/>
    <property type="match status" value="1"/>
</dbReference>
<dbReference type="SUPFAM" id="SSF55469">
    <property type="entry name" value="FMN-dependent nitroreductase-like"/>
    <property type="match status" value="1"/>
</dbReference>
<organism evidence="11 12">
    <name type="scientific">Actinocorallia libanotica</name>
    <dbReference type="NCBI Taxonomy" id="46162"/>
    <lineage>
        <taxon>Bacteria</taxon>
        <taxon>Bacillati</taxon>
        <taxon>Actinomycetota</taxon>
        <taxon>Actinomycetes</taxon>
        <taxon>Streptosporangiales</taxon>
        <taxon>Thermomonosporaceae</taxon>
        <taxon>Actinocorallia</taxon>
    </lineage>
</organism>
<dbReference type="Gene3D" id="1.10.1610.10">
    <property type="match status" value="1"/>
</dbReference>
<name>A0ABP4BX00_9ACTN</name>
<comment type="similarity">
    <text evidence="2">Belongs to the CobT family.</text>
</comment>
<evidence type="ECO:0000256" key="6">
    <source>
        <dbReference type="ARBA" id="ARBA00022676"/>
    </source>
</evidence>
<evidence type="ECO:0000259" key="10">
    <source>
        <dbReference type="Pfam" id="PF00881"/>
    </source>
</evidence>
<comment type="caution">
    <text evidence="11">The sequence shown here is derived from an EMBL/GenBank/DDBJ whole genome shotgun (WGS) entry which is preliminary data.</text>
</comment>
<dbReference type="RefSeq" id="WP_344242646.1">
    <property type="nucleotide sequence ID" value="NZ_BAAAHH010000017.1"/>
</dbReference>
<dbReference type="InterPro" id="IPR023195">
    <property type="entry name" value="Nict_dMeBzImd_PRibTrfase_N"/>
</dbReference>
<keyword evidence="7" id="KW-0808">Transferase</keyword>
<dbReference type="InterPro" id="IPR029479">
    <property type="entry name" value="Nitroreductase"/>
</dbReference>
<evidence type="ECO:0000256" key="2">
    <source>
        <dbReference type="ARBA" id="ARBA00007110"/>
    </source>
</evidence>
<dbReference type="InterPro" id="IPR003200">
    <property type="entry name" value="Nict_dMeBzImd_PRibTrfase"/>
</dbReference>